<dbReference type="PANTHER" id="PTHR11319:SF35">
    <property type="entry name" value="OUTER MEMBRANE PROTEIN PMPC-RELATED"/>
    <property type="match status" value="1"/>
</dbReference>
<protein>
    <recommendedName>
        <fullName evidence="5">Right handed beta helix domain-containing protein</fullName>
    </recommendedName>
</protein>
<dbReference type="InterPro" id="IPR011050">
    <property type="entry name" value="Pectin_lyase_fold/virulence"/>
</dbReference>
<dbReference type="KEGG" id="ehx:EMIHUDRAFT_201998"/>
<dbReference type="EnsemblProtists" id="EOD34290">
    <property type="protein sequence ID" value="EOD34290"/>
    <property type="gene ID" value="EMIHUDRAFT_201998"/>
</dbReference>
<sequence>MTVFVSGNAALQLAVRENTTYIYLQPGANVRLSQSLVLDGVDVTIRSSGSITGATIDGTDALDSLFILKNKATLWLEGLVLANCQAEADGGAVRMDDSSASLRDVRIQDCYAGNSGGAISAARGSLRLESVEITRCSTETGIEGENAQGLGGAIRTVKVPQVELSEVNITGCSAVKGGALHIDGGTDSETTLNRVRLADSTATEEGGLVYISSGRLTLENGTLLESGTASQGSSIAFSGAPEAVTAQRRLASYSGAAGQERFEEAVSTILATVGASVEGALTVEVKEDPNPTKGGWVSPPVVIPTLVGVVLLLVVNLVAYLCCTCSCSRRKSPRCASTPGMPSDRMSKMEPDGVVDVESVGQAPGASIYQADL</sequence>
<evidence type="ECO:0000256" key="2">
    <source>
        <dbReference type="SAM" id="Phobius"/>
    </source>
</evidence>
<dbReference type="InterPro" id="IPR012334">
    <property type="entry name" value="Pectin_lyas_fold"/>
</dbReference>
<proteinExistence type="predicted"/>
<keyword evidence="2" id="KW-0472">Membrane</keyword>
<reference evidence="3" key="2">
    <citation type="submission" date="2024-10" db="UniProtKB">
        <authorList>
            <consortium name="EnsemblProtists"/>
        </authorList>
    </citation>
    <scope>IDENTIFICATION</scope>
</reference>
<feature type="region of interest" description="Disordered" evidence="1">
    <location>
        <begin position="329"/>
        <end position="349"/>
    </location>
</feature>
<evidence type="ECO:0008006" key="5">
    <source>
        <dbReference type="Google" id="ProtNLM"/>
    </source>
</evidence>
<keyword evidence="2" id="KW-0812">Transmembrane</keyword>
<evidence type="ECO:0000313" key="4">
    <source>
        <dbReference type="Proteomes" id="UP000013827"/>
    </source>
</evidence>
<dbReference type="PaxDb" id="2903-EOD34290"/>
<dbReference type="Gene3D" id="2.160.20.10">
    <property type="entry name" value="Single-stranded right-handed beta-helix, Pectin lyase-like"/>
    <property type="match status" value="1"/>
</dbReference>
<reference evidence="4" key="1">
    <citation type="journal article" date="2013" name="Nature">
        <title>Pan genome of the phytoplankton Emiliania underpins its global distribution.</title>
        <authorList>
            <person name="Read B.A."/>
            <person name="Kegel J."/>
            <person name="Klute M.J."/>
            <person name="Kuo A."/>
            <person name="Lefebvre S.C."/>
            <person name="Maumus F."/>
            <person name="Mayer C."/>
            <person name="Miller J."/>
            <person name="Monier A."/>
            <person name="Salamov A."/>
            <person name="Young J."/>
            <person name="Aguilar M."/>
            <person name="Claverie J.M."/>
            <person name="Frickenhaus S."/>
            <person name="Gonzalez K."/>
            <person name="Herman E.K."/>
            <person name="Lin Y.C."/>
            <person name="Napier J."/>
            <person name="Ogata H."/>
            <person name="Sarno A.F."/>
            <person name="Shmutz J."/>
            <person name="Schroeder D."/>
            <person name="de Vargas C."/>
            <person name="Verret F."/>
            <person name="von Dassow P."/>
            <person name="Valentin K."/>
            <person name="Van de Peer Y."/>
            <person name="Wheeler G."/>
            <person name="Dacks J.B."/>
            <person name="Delwiche C.F."/>
            <person name="Dyhrman S.T."/>
            <person name="Glockner G."/>
            <person name="John U."/>
            <person name="Richards T."/>
            <person name="Worden A.Z."/>
            <person name="Zhang X."/>
            <person name="Grigoriev I.V."/>
            <person name="Allen A.E."/>
            <person name="Bidle K."/>
            <person name="Borodovsky M."/>
            <person name="Bowler C."/>
            <person name="Brownlee C."/>
            <person name="Cock J.M."/>
            <person name="Elias M."/>
            <person name="Gladyshev V.N."/>
            <person name="Groth M."/>
            <person name="Guda C."/>
            <person name="Hadaegh A."/>
            <person name="Iglesias-Rodriguez M.D."/>
            <person name="Jenkins J."/>
            <person name="Jones B.M."/>
            <person name="Lawson T."/>
            <person name="Leese F."/>
            <person name="Lindquist E."/>
            <person name="Lobanov A."/>
            <person name="Lomsadze A."/>
            <person name="Malik S.B."/>
            <person name="Marsh M.E."/>
            <person name="Mackinder L."/>
            <person name="Mock T."/>
            <person name="Mueller-Roeber B."/>
            <person name="Pagarete A."/>
            <person name="Parker M."/>
            <person name="Probert I."/>
            <person name="Quesneville H."/>
            <person name="Raines C."/>
            <person name="Rensing S.A."/>
            <person name="Riano-Pachon D.M."/>
            <person name="Richier S."/>
            <person name="Rokitta S."/>
            <person name="Shiraiwa Y."/>
            <person name="Soanes D.M."/>
            <person name="van der Giezen M."/>
            <person name="Wahlund T.M."/>
            <person name="Williams B."/>
            <person name="Wilson W."/>
            <person name="Wolfe G."/>
            <person name="Wurch L.L."/>
        </authorList>
    </citation>
    <scope>NUCLEOTIDE SEQUENCE</scope>
</reference>
<dbReference type="PANTHER" id="PTHR11319">
    <property type="entry name" value="G PROTEIN-COUPLED RECEPTOR-RELATED"/>
    <property type="match status" value="1"/>
</dbReference>
<feature type="transmembrane region" description="Helical" evidence="2">
    <location>
        <begin position="301"/>
        <end position="323"/>
    </location>
</feature>
<dbReference type="RefSeq" id="XP_005786719.1">
    <property type="nucleotide sequence ID" value="XM_005786662.1"/>
</dbReference>
<evidence type="ECO:0000313" key="3">
    <source>
        <dbReference type="EnsemblProtists" id="EOD34290"/>
    </source>
</evidence>
<keyword evidence="4" id="KW-1185">Reference proteome</keyword>
<dbReference type="HOGENOM" id="CLU_742789_0_0_1"/>
<dbReference type="SUPFAM" id="SSF51126">
    <property type="entry name" value="Pectin lyase-like"/>
    <property type="match status" value="1"/>
</dbReference>
<evidence type="ECO:0000256" key="1">
    <source>
        <dbReference type="SAM" id="MobiDB-lite"/>
    </source>
</evidence>
<dbReference type="GeneID" id="17279561"/>
<keyword evidence="2" id="KW-1133">Transmembrane helix</keyword>
<name>A0A0D3KEV5_EMIH1</name>
<dbReference type="AlphaFoldDB" id="A0A0D3KEV5"/>
<organism evidence="3 4">
    <name type="scientific">Emiliania huxleyi (strain CCMP1516)</name>
    <dbReference type="NCBI Taxonomy" id="280463"/>
    <lineage>
        <taxon>Eukaryota</taxon>
        <taxon>Haptista</taxon>
        <taxon>Haptophyta</taxon>
        <taxon>Prymnesiophyceae</taxon>
        <taxon>Isochrysidales</taxon>
        <taxon>Noelaerhabdaceae</taxon>
        <taxon>Emiliania</taxon>
    </lineage>
</organism>
<dbReference type="Proteomes" id="UP000013827">
    <property type="component" value="Unassembled WGS sequence"/>
</dbReference>
<accession>A0A0D3KEV5</accession>